<name>A0A3Q8CD94_9LACO</name>
<gene>
    <name evidence="10" type="ORF">BSQ50_02510</name>
</gene>
<dbReference type="EMBL" id="CP018180">
    <property type="protein sequence ID" value="AUJ33157.1"/>
    <property type="molecule type" value="Genomic_DNA"/>
</dbReference>
<evidence type="ECO:0000313" key="10">
    <source>
        <dbReference type="EMBL" id="AUJ33157.1"/>
    </source>
</evidence>
<feature type="domain" description="ABC transmembrane type-1" evidence="9">
    <location>
        <begin position="45"/>
        <end position="263"/>
    </location>
</feature>
<evidence type="ECO:0000313" key="11">
    <source>
        <dbReference type="Proteomes" id="UP000324497"/>
    </source>
</evidence>
<keyword evidence="7 8" id="KW-0472">Membrane</keyword>
<evidence type="ECO:0000256" key="6">
    <source>
        <dbReference type="ARBA" id="ARBA00022989"/>
    </source>
</evidence>
<feature type="transmembrane region" description="Helical" evidence="8">
    <location>
        <begin position="249"/>
        <end position="269"/>
    </location>
</feature>
<comment type="subcellular location">
    <subcellularLocation>
        <location evidence="1 8">Cell membrane</location>
        <topology evidence="1 8">Multi-pass membrane protein</topology>
    </subcellularLocation>
</comment>
<keyword evidence="3" id="KW-0813">Transport</keyword>
<dbReference type="Proteomes" id="UP000324497">
    <property type="component" value="Chromosome"/>
</dbReference>
<keyword evidence="6 8" id="KW-1133">Transmembrane helix</keyword>
<dbReference type="CDD" id="cd06261">
    <property type="entry name" value="TM_PBP2"/>
    <property type="match status" value="1"/>
</dbReference>
<dbReference type="InterPro" id="IPR000515">
    <property type="entry name" value="MetI-like"/>
</dbReference>
<accession>A0A3Q8CD94</accession>
<evidence type="ECO:0000256" key="3">
    <source>
        <dbReference type="ARBA" id="ARBA00022448"/>
    </source>
</evidence>
<protein>
    <recommendedName>
        <fullName evidence="8">Phosphate transport system permease protein PstA</fullName>
    </recommendedName>
</protein>
<dbReference type="GO" id="GO:0035435">
    <property type="term" value="P:phosphate ion transmembrane transport"/>
    <property type="evidence" value="ECO:0007669"/>
    <property type="project" value="InterPro"/>
</dbReference>
<dbReference type="Pfam" id="PF00528">
    <property type="entry name" value="BPD_transp_1"/>
    <property type="match status" value="1"/>
</dbReference>
<dbReference type="KEGG" id="lng:BSQ50_02510"/>
<dbReference type="PROSITE" id="PS50928">
    <property type="entry name" value="ABC_TM1"/>
    <property type="match status" value="1"/>
</dbReference>
<dbReference type="InterPro" id="IPR035906">
    <property type="entry name" value="MetI-like_sf"/>
</dbReference>
<dbReference type="AlphaFoldDB" id="A0A3Q8CD94"/>
<dbReference type="GO" id="GO:0005315">
    <property type="term" value="F:phosphate transmembrane transporter activity"/>
    <property type="evidence" value="ECO:0007669"/>
    <property type="project" value="InterPro"/>
</dbReference>
<dbReference type="GO" id="GO:0005886">
    <property type="term" value="C:plasma membrane"/>
    <property type="evidence" value="ECO:0007669"/>
    <property type="project" value="UniProtKB-SubCell"/>
</dbReference>
<dbReference type="InterPro" id="IPR005672">
    <property type="entry name" value="Phosphate_PstA"/>
</dbReference>
<evidence type="ECO:0000256" key="4">
    <source>
        <dbReference type="ARBA" id="ARBA00022475"/>
    </source>
</evidence>
<proteinExistence type="inferred from homology"/>
<keyword evidence="4 8" id="KW-1003">Cell membrane</keyword>
<evidence type="ECO:0000256" key="5">
    <source>
        <dbReference type="ARBA" id="ARBA00022692"/>
    </source>
</evidence>
<evidence type="ECO:0000256" key="7">
    <source>
        <dbReference type="ARBA" id="ARBA00023136"/>
    </source>
</evidence>
<feature type="transmembrane region" description="Helical" evidence="8">
    <location>
        <begin position="83"/>
        <end position="106"/>
    </location>
</feature>
<evidence type="ECO:0000259" key="9">
    <source>
        <dbReference type="PROSITE" id="PS50928"/>
    </source>
</evidence>
<organism evidence="10 11">
    <name type="scientific">Liquorilactobacillus nagelii</name>
    <dbReference type="NCBI Taxonomy" id="82688"/>
    <lineage>
        <taxon>Bacteria</taxon>
        <taxon>Bacillati</taxon>
        <taxon>Bacillota</taxon>
        <taxon>Bacilli</taxon>
        <taxon>Lactobacillales</taxon>
        <taxon>Lactobacillaceae</taxon>
        <taxon>Liquorilactobacillus</taxon>
    </lineage>
</organism>
<comment type="similarity">
    <text evidence="2 8">Belongs to the binding-protein-dependent transport system permease family. CysTW subfamily.</text>
</comment>
<evidence type="ECO:0000256" key="8">
    <source>
        <dbReference type="RuleBase" id="RU363043"/>
    </source>
</evidence>
<dbReference type="SUPFAM" id="SSF161098">
    <property type="entry name" value="MetI-like"/>
    <property type="match status" value="1"/>
</dbReference>
<keyword evidence="5 8" id="KW-0812">Transmembrane</keyword>
<dbReference type="PANTHER" id="PTHR43470">
    <property type="entry name" value="PHOSPHATE TRANSPORT SYSTEM PERMEASE PROTEIN PSTA-RELATED"/>
    <property type="match status" value="1"/>
</dbReference>
<reference evidence="10 11" key="1">
    <citation type="submission" date="2016-11" db="EMBL/GenBank/DDBJ databases">
        <title>Interaction between Lactobacillus species and yeast in water kefir.</title>
        <authorList>
            <person name="Behr J."/>
            <person name="Xu D."/>
            <person name="Vogel R.F."/>
        </authorList>
    </citation>
    <scope>NUCLEOTIDE SEQUENCE [LARGE SCALE GENOMIC DNA]</scope>
    <source>
        <strain evidence="10 11">TMW 1.1827</strain>
    </source>
</reference>
<feature type="transmembrane region" description="Helical" evidence="8">
    <location>
        <begin position="46"/>
        <end position="71"/>
    </location>
</feature>
<dbReference type="Gene3D" id="1.10.3720.10">
    <property type="entry name" value="MetI-like"/>
    <property type="match status" value="1"/>
</dbReference>
<evidence type="ECO:0000256" key="2">
    <source>
        <dbReference type="ARBA" id="ARBA00007069"/>
    </source>
</evidence>
<evidence type="ECO:0000256" key="1">
    <source>
        <dbReference type="ARBA" id="ARBA00004651"/>
    </source>
</evidence>
<sequence length="285" mass="31204">MTVSVLAIICGLLLLIFGLGLPQLNWHFFTASSNYLTGGGVGVQLFNTLYILVLTLLISWPLAFGTAIWLFQYAQQNWFTKMIRTMLEILSSLPTIVIGLVGFLVFVVKLQLGFSILSGSLTLTILNLPLLTSTSENALRSADQRLQTAGLALGLSNWDCLRKIIIPQVRPALLTGIVLSAGRIIGETAALIYTAGQSAIALDWSNWNILSTGSPLSPFRSAETLAVHIWKINAEGTIPQTLQISTGSAALLILIIILFDTAVYGWLWLQQKTIEERKFRGPFNE</sequence>
<dbReference type="NCBIfam" id="TIGR00974">
    <property type="entry name" value="3a0107s02c"/>
    <property type="match status" value="1"/>
</dbReference>
<keyword evidence="11" id="KW-1185">Reference proteome</keyword>
<dbReference type="PANTHER" id="PTHR43470:SF4">
    <property type="entry name" value="ABC TRANSPORTER PERMEASE PROTEIN YQGI-RELATED"/>
    <property type="match status" value="1"/>
</dbReference>
<comment type="caution">
    <text evidence="8">Lacks conserved residue(s) required for the propagation of feature annotation.</text>
</comment>